<evidence type="ECO:0000259" key="7">
    <source>
        <dbReference type="Pfam" id="PF00384"/>
    </source>
</evidence>
<gene>
    <name evidence="10" type="ORF">CATMQ487_25240</name>
</gene>
<organism evidence="10 11">
    <name type="scientific">Sphaerotilus microaerophilus</name>
    <dbReference type="NCBI Taxonomy" id="2914710"/>
    <lineage>
        <taxon>Bacteria</taxon>
        <taxon>Pseudomonadati</taxon>
        <taxon>Pseudomonadota</taxon>
        <taxon>Betaproteobacteria</taxon>
        <taxon>Burkholderiales</taxon>
        <taxon>Sphaerotilaceae</taxon>
        <taxon>Sphaerotilus</taxon>
    </lineage>
</organism>
<comment type="similarity">
    <text evidence="2">Belongs to the prokaryotic molybdopterin-containing oxidoreductase family.</text>
</comment>
<evidence type="ECO:0000313" key="10">
    <source>
        <dbReference type="EMBL" id="BDI05554.1"/>
    </source>
</evidence>
<evidence type="ECO:0000256" key="6">
    <source>
        <dbReference type="SAM" id="MobiDB-lite"/>
    </source>
</evidence>
<dbReference type="PANTHER" id="PTHR43742">
    <property type="entry name" value="TRIMETHYLAMINE-N-OXIDE REDUCTASE"/>
    <property type="match status" value="1"/>
</dbReference>
<reference evidence="10" key="1">
    <citation type="submission" date="2022-04" db="EMBL/GenBank/DDBJ databases">
        <title>Whole genome sequence of Sphaerotilus sp. FB-5.</title>
        <authorList>
            <person name="Takeda M."/>
            <person name="Narihara S."/>
            <person name="Akimoto M."/>
            <person name="Akimoto R."/>
            <person name="Nishiyashiki S."/>
            <person name="Murakami T."/>
        </authorList>
    </citation>
    <scope>NUCLEOTIDE SEQUENCE</scope>
    <source>
        <strain evidence="10">FB-5</strain>
    </source>
</reference>
<dbReference type="PANTHER" id="PTHR43742:SF10">
    <property type="entry name" value="TRIMETHYLAMINE-N-OXIDE REDUCTASE 2"/>
    <property type="match status" value="1"/>
</dbReference>
<dbReference type="Gene3D" id="2.40.40.20">
    <property type="match status" value="1"/>
</dbReference>
<evidence type="ECO:0000256" key="3">
    <source>
        <dbReference type="ARBA" id="ARBA00022505"/>
    </source>
</evidence>
<evidence type="ECO:0000256" key="4">
    <source>
        <dbReference type="ARBA" id="ARBA00022723"/>
    </source>
</evidence>
<dbReference type="Pfam" id="PF21423">
    <property type="entry name" value="AhtL-like_1st"/>
    <property type="match status" value="1"/>
</dbReference>
<proteinExistence type="inferred from homology"/>
<dbReference type="InterPro" id="IPR006657">
    <property type="entry name" value="MoPterin_dinucl-bd_dom"/>
</dbReference>
<dbReference type="Gene3D" id="2.20.25.340">
    <property type="match status" value="1"/>
</dbReference>
<feature type="domain" description="Pyrogallol hydroxytransferase large subunit-like N-terminal" evidence="9">
    <location>
        <begin position="149"/>
        <end position="204"/>
    </location>
</feature>
<protein>
    <submittedName>
        <fullName evidence="10">Dehydrogenase</fullName>
    </submittedName>
</protein>
<dbReference type="Gene3D" id="3.40.50.740">
    <property type="match status" value="2"/>
</dbReference>
<dbReference type="InterPro" id="IPR009010">
    <property type="entry name" value="Asp_de-COase-like_dom_sf"/>
</dbReference>
<evidence type="ECO:0000256" key="5">
    <source>
        <dbReference type="ARBA" id="ARBA00023002"/>
    </source>
</evidence>
<dbReference type="InterPro" id="IPR006655">
    <property type="entry name" value="Mopterin_OxRdtase_prok_CS"/>
</dbReference>
<evidence type="ECO:0000256" key="2">
    <source>
        <dbReference type="ARBA" id="ARBA00010312"/>
    </source>
</evidence>
<feature type="region of interest" description="Disordered" evidence="6">
    <location>
        <begin position="990"/>
        <end position="1017"/>
    </location>
</feature>
<dbReference type="EMBL" id="AP025730">
    <property type="protein sequence ID" value="BDI05554.1"/>
    <property type="molecule type" value="Genomic_DNA"/>
</dbReference>
<dbReference type="InterPro" id="IPR006656">
    <property type="entry name" value="Mopterin_OxRdtase"/>
</dbReference>
<dbReference type="SUPFAM" id="SSF53706">
    <property type="entry name" value="Formate dehydrogenase/DMSO reductase, domains 1-3"/>
    <property type="match status" value="1"/>
</dbReference>
<feature type="compositionally biased region" description="Low complexity" evidence="6">
    <location>
        <begin position="1003"/>
        <end position="1017"/>
    </location>
</feature>
<feature type="domain" description="Molybdopterin oxidoreductase" evidence="7">
    <location>
        <begin position="210"/>
        <end position="720"/>
    </location>
</feature>
<keyword evidence="5" id="KW-0560">Oxidoreductase</keyword>
<evidence type="ECO:0000256" key="1">
    <source>
        <dbReference type="ARBA" id="ARBA00001942"/>
    </source>
</evidence>
<dbReference type="Pfam" id="PF01568">
    <property type="entry name" value="Molydop_binding"/>
    <property type="match status" value="1"/>
</dbReference>
<dbReference type="SUPFAM" id="SSF50692">
    <property type="entry name" value="ADC-like"/>
    <property type="match status" value="1"/>
</dbReference>
<dbReference type="Proteomes" id="UP001057498">
    <property type="component" value="Chromosome"/>
</dbReference>
<evidence type="ECO:0000313" key="11">
    <source>
        <dbReference type="Proteomes" id="UP001057498"/>
    </source>
</evidence>
<dbReference type="InterPro" id="IPR049032">
    <property type="entry name" value="AhtL-like_N"/>
</dbReference>
<keyword evidence="4" id="KW-0479">Metal-binding</keyword>
<comment type="cofactor">
    <cofactor evidence="1">
        <name>Mo-bis(molybdopterin guanine dinucleotide)</name>
        <dbReference type="ChEBI" id="CHEBI:60539"/>
    </cofactor>
</comment>
<sequence>MVKLSQISLSARLWGLSQVMRLFARRHPAFARHMAGYDGVAQIRLQDGSQGRWFSFRAGVLTTGRGIHAQPDLSLVFRDLDTAVRFLDPRVDQALIVHAAKNFKAMVQGDEDGIAWFMQLLNLIRTVGLERGLPMPDGSRRFTQVTNGGPLFVYVKDGRILRVTPIEFDDAEDAPSWAMPARGQVFRPQRRANVAPHALAVKSTVYSDQRLLYPMKRVDFDPSQPPGQRNEANRGVSGYERISWEEALDIVAGEILRMKREHGPGAIATYHSSHHQWGNVGYYLSALMRFGNAIGVTRVALNPDSWEGWYWGAMHHLGNSFRLGSPTNYGTLQDCLEECELIIFWSSDPESQFGTYGGQDGGQRRLWGKQLGMQFVHINPHYCPTAGMMGGKWMPIRPGTDNALAIAIMQVWIAEDLYDRDFVARRTTGFDEWRAYVMGDSDGIPKTPEWQEAETGIPARDVRALARLWAKKKTYLAPGVRGSGLGGACRGANGTQWARAMILLMAMRGWGRPGVNFGNLQGGTPVDLHFYFPGYAEGGISGELNQTAAAANNYTRMPHLVSVNPVTQTIPRQRLPEAILEGQAEGYPLDPSSIEGQFRRTIYPAPGYSKVKMLYRYGGSSFGTIGESGRFVAMYQSPNLEFVVNQSIWDEGEAKFADIILPACTQFERDDIGEWGNAGGFGLHMQEQLNHRVIAMQHQCIEPLGESKSDYQIFWDICKRLGLGTYFSEGMTELDWCRRVFDSTDLPKHVSWRQFLKKGYFVVPPAPAGLRPPRDMQWYLDGRQKDVPEPYPLPGAYSSKYGEGLQTQTGKIEFVSSSLKRFDPESPDRPPLNRYIPAWESPHTEHGVNYPLQLITPHQRFSFHTMSDGKDSAIKDIRDHRVWKDGHFWWILRISPADAAARGIAHHDLVEVFNDRGTVICAADLTATLPAGVLHSFESCATYEPLGVPGESPDIGGCMNLLTPKRQQVAKTASTAAMTAQVQVRRWAGELPPERRRPLNTPARAAVGAQAGAEVRA</sequence>
<dbReference type="Pfam" id="PF00384">
    <property type="entry name" value="Molybdopterin"/>
    <property type="match status" value="1"/>
</dbReference>
<dbReference type="Gene3D" id="3.40.228.10">
    <property type="entry name" value="Dimethylsulfoxide Reductase, domain 2"/>
    <property type="match status" value="1"/>
</dbReference>
<keyword evidence="3" id="KW-0500">Molybdenum</keyword>
<name>A0ABN6PNE9_9BURK</name>
<dbReference type="PROSITE" id="PS00932">
    <property type="entry name" value="MOLYBDOPTERIN_PROK_3"/>
    <property type="match status" value="1"/>
</dbReference>
<feature type="domain" description="Molybdopterin dinucleotide-binding" evidence="8">
    <location>
        <begin position="852"/>
        <end position="974"/>
    </location>
</feature>
<dbReference type="InterPro" id="IPR050612">
    <property type="entry name" value="Prok_Mopterin_Oxidored"/>
</dbReference>
<accession>A0ABN6PNE9</accession>
<keyword evidence="11" id="KW-1185">Reference proteome</keyword>
<evidence type="ECO:0000259" key="8">
    <source>
        <dbReference type="Pfam" id="PF01568"/>
    </source>
</evidence>
<evidence type="ECO:0000259" key="9">
    <source>
        <dbReference type="Pfam" id="PF21423"/>
    </source>
</evidence>